<dbReference type="SUPFAM" id="SSF56300">
    <property type="entry name" value="Metallo-dependent phosphatases"/>
    <property type="match status" value="1"/>
</dbReference>
<evidence type="ECO:0000313" key="1">
    <source>
        <dbReference type="EMBL" id="HGE77547.1"/>
    </source>
</evidence>
<organism evidence="1">
    <name type="scientific">candidate division WOR-3 bacterium</name>
    <dbReference type="NCBI Taxonomy" id="2052148"/>
    <lineage>
        <taxon>Bacteria</taxon>
        <taxon>Bacteria division WOR-3</taxon>
    </lineage>
</organism>
<dbReference type="InterPro" id="IPR029052">
    <property type="entry name" value="Metallo-depent_PP-like"/>
</dbReference>
<sequence>MIKENLLKYFLILFGFLALSMGVAETWSLKVIVKRPYLSEHYDSLGNLVIDSLVRNRKIAVVIYKSGMLDSLSSESATNDSGFVIFDFTQWHDGSAVDSTNIAKIDILFPTTYEGIKVGENITFRKLRYQSVSFKGRQFEEITIILPLLSVNLNEYTIGAGNWGFDFVVLTDLHINELGNHDYDFGSEGYDDYDDNPYETGVPISNLWSAVLFINEQLLPAYPIKFIVLLGDISSSSERSEYQRVKTLLSNLTLYSPIYPYDRIFYIPVMGNHDAWPYTYNGSGGIEMPSSEVTIGIYFHDAFINQYDSLKYFFPLANWEETELLRTPTDITGEDWPSYYFNFAFDYHQYHFICTDFNSRHHAGWGYHGTPPDPDVYSEQPWGHTWQWLHQQISSQKMVIFDHHPYCPYFPPGSNFTKGEIHEIAQAGLLNNKPPARAIGGHKHSEETHWVLWDEDTICYAYFVDALKEGELYLFHIRDSVSFIITQPEGNPILPVTVYFQTSYSYQGSYNAPAWGIPYWDFGDGTQGWSLAPTHIYRLFTTLDTCFKVTVSMEKQDGRYLLRQNAKSNCLAFQSSY</sequence>
<accession>A0A7V3VTH8</accession>
<reference evidence="1" key="1">
    <citation type="journal article" date="2020" name="mSystems">
        <title>Genome- and Community-Level Interaction Insights into Carbon Utilization and Element Cycling Functions of Hydrothermarchaeota in Hydrothermal Sediment.</title>
        <authorList>
            <person name="Zhou Z."/>
            <person name="Liu Y."/>
            <person name="Xu W."/>
            <person name="Pan J."/>
            <person name="Luo Z.H."/>
            <person name="Li M."/>
        </authorList>
    </citation>
    <scope>NUCLEOTIDE SEQUENCE [LARGE SCALE GENOMIC DNA]</scope>
    <source>
        <strain evidence="1">SpSt-961</strain>
    </source>
</reference>
<dbReference type="Gene3D" id="3.60.21.10">
    <property type="match status" value="1"/>
</dbReference>
<gene>
    <name evidence="1" type="ORF">ENX68_00915</name>
</gene>
<proteinExistence type="predicted"/>
<dbReference type="AlphaFoldDB" id="A0A7V3VTH8"/>
<evidence type="ECO:0008006" key="2">
    <source>
        <dbReference type="Google" id="ProtNLM"/>
    </source>
</evidence>
<comment type="caution">
    <text evidence="1">The sequence shown here is derived from an EMBL/GenBank/DDBJ whole genome shotgun (WGS) entry which is preliminary data.</text>
</comment>
<name>A0A7V3VTH8_UNCW3</name>
<dbReference type="EMBL" id="DTOZ01000028">
    <property type="protein sequence ID" value="HGE77547.1"/>
    <property type="molecule type" value="Genomic_DNA"/>
</dbReference>
<protein>
    <recommendedName>
        <fullName evidence="2">Calcineurin-like phosphoesterase domain-containing protein</fullName>
    </recommendedName>
</protein>